<dbReference type="VEuPathDB" id="FungiDB:MPH_00263"/>
<organism evidence="22 23">
    <name type="scientific">Macrophomina phaseolina (strain MS6)</name>
    <name type="common">Charcoal rot fungus</name>
    <dbReference type="NCBI Taxonomy" id="1126212"/>
    <lineage>
        <taxon>Eukaryota</taxon>
        <taxon>Fungi</taxon>
        <taxon>Dikarya</taxon>
        <taxon>Ascomycota</taxon>
        <taxon>Pezizomycotina</taxon>
        <taxon>Dothideomycetes</taxon>
        <taxon>Dothideomycetes incertae sedis</taxon>
        <taxon>Botryosphaeriales</taxon>
        <taxon>Botryosphaeriaceae</taxon>
        <taxon>Macrophomina</taxon>
    </lineage>
</organism>
<dbReference type="GO" id="GO:0071949">
    <property type="term" value="F:FAD binding"/>
    <property type="evidence" value="ECO:0007669"/>
    <property type="project" value="InterPro"/>
</dbReference>
<keyword evidence="15" id="KW-0676">Redox-active center</keyword>
<sequence>MRRTTRFYLAVFALLGSSHAASHSQQHKPEQCAVSPVSSQSSSSAAATTYRRAAPAAFAPKRRERGRRAKHCFSQQFEPGAVVSDACASYADLEDISDEIQPYLDKITKETDFFSYWRLNLYNKKCPFWSDENGMCGNIACAVNTLENEEDIPLVWRAEELGKLEGPKAEHPGRKVREEKHREKPLRGSLGEDVGESCVVEYDDECDERDYCVPDDEGASAKGDYVSLIDNPERFTGYAGVGSQQVWEAIYRENCFSKPQPSGDVTPAGSSLGMTGLSSGPHGQAAHDLRNVMKNQPLQQNVQSAIAKGAQPSTRVDQLEFDDECLEKRVFYRVVSGMHASISTHLCWDFLNQTTGQWHPNLACYERRLHNFPDRISNLYFNYALVLRAVGKLRSHLENYQFCSADPAQDAQTKSLVLSLIDTIPHNQRERIFDESVMFQDSHAAVLKEDFKHRFRNVSRIMDCVGCDKCRLWGKLQVTGYGTALKVLFEFDEQDPASAPPLRRTELVALVNTLGRISHSIHAIKQFRRMIEERDGLRSAPAKAPAGEPTDAPLLMPTPLADAYEAKKKLEERQKADEAERLRKIQEEEDDGYPEFMRRPRLKDPTAWEAAKEEAELVWEAFWWVLRQWAAMPGKL</sequence>
<dbReference type="InParanoid" id="K2RIK3"/>
<feature type="signal peptide" evidence="21">
    <location>
        <begin position="1"/>
        <end position="20"/>
    </location>
</feature>
<comment type="caution">
    <text evidence="22">The sequence shown here is derived from an EMBL/GenBank/DDBJ whole genome shotgun (WGS) entry which is preliminary data.</text>
</comment>
<comment type="similarity">
    <text evidence="3">Belongs to the EROs family.</text>
</comment>
<dbReference type="eggNOG" id="KOG2608">
    <property type="taxonomic scope" value="Eukaryota"/>
</dbReference>
<dbReference type="HOGENOM" id="CLU_023061_1_0_1"/>
<keyword evidence="5" id="KW-0813">Transport</keyword>
<dbReference type="Pfam" id="PF04137">
    <property type="entry name" value="ERO1"/>
    <property type="match status" value="1"/>
</dbReference>
<accession>K2RIK3</accession>
<comment type="cofactor">
    <cofactor evidence="1 17">
        <name>FAD</name>
        <dbReference type="ChEBI" id="CHEBI:57692"/>
    </cofactor>
</comment>
<feature type="compositionally biased region" description="Basic and acidic residues" evidence="20">
    <location>
        <begin position="166"/>
        <end position="186"/>
    </location>
</feature>
<keyword evidence="11" id="KW-0560">Oxidoreductase</keyword>
<feature type="binding site" evidence="17">
    <location>
        <position position="336"/>
    </location>
    <ligand>
        <name>FAD</name>
        <dbReference type="ChEBI" id="CHEBI:57692"/>
    </ligand>
</feature>
<evidence type="ECO:0000256" key="19">
    <source>
        <dbReference type="SAM" id="Coils"/>
    </source>
</evidence>
<evidence type="ECO:0000256" key="3">
    <source>
        <dbReference type="ARBA" id="ARBA00008277"/>
    </source>
</evidence>
<evidence type="ECO:0000313" key="23">
    <source>
        <dbReference type="Proteomes" id="UP000007129"/>
    </source>
</evidence>
<evidence type="ECO:0000256" key="7">
    <source>
        <dbReference type="ARBA" id="ARBA00022729"/>
    </source>
</evidence>
<dbReference type="OrthoDB" id="269384at2759"/>
<proteinExistence type="inferred from homology"/>
<feature type="chain" id="PRO_5003863760" evidence="21">
    <location>
        <begin position="21"/>
        <end position="636"/>
    </location>
</feature>
<feature type="disulfide bond" description="Redox-active" evidence="18">
    <location>
        <begin position="136"/>
        <end position="141"/>
    </location>
</feature>
<keyword evidence="7 21" id="KW-0732">Signal</keyword>
<evidence type="ECO:0000256" key="12">
    <source>
        <dbReference type="ARBA" id="ARBA00023136"/>
    </source>
</evidence>
<dbReference type="GO" id="GO:0016972">
    <property type="term" value="F:thiol oxidase activity"/>
    <property type="evidence" value="ECO:0007669"/>
    <property type="project" value="InterPro"/>
</dbReference>
<evidence type="ECO:0000256" key="2">
    <source>
        <dbReference type="ARBA" id="ARBA00004367"/>
    </source>
</evidence>
<feature type="binding site" evidence="17">
    <location>
        <position position="234"/>
    </location>
    <ligand>
        <name>FAD</name>
        <dbReference type="ChEBI" id="CHEBI:57692"/>
    </ligand>
</feature>
<keyword evidence="13 18" id="KW-1015">Disulfide bond</keyword>
<dbReference type="STRING" id="1126212.K2RIK3"/>
<evidence type="ECO:0000256" key="13">
    <source>
        <dbReference type="ARBA" id="ARBA00023157"/>
    </source>
</evidence>
<dbReference type="PIRSF" id="PIRSF017205">
    <property type="entry name" value="ERO1"/>
    <property type="match status" value="1"/>
</dbReference>
<feature type="coiled-coil region" evidence="19">
    <location>
        <begin position="560"/>
        <end position="589"/>
    </location>
</feature>
<comment type="subunit">
    <text evidence="4">May function both as a monomer and a homodimer.</text>
</comment>
<dbReference type="FunCoup" id="K2RIK3">
    <property type="interactions" value="712"/>
</dbReference>
<evidence type="ECO:0000256" key="16">
    <source>
        <dbReference type="PIRSR" id="PIRSR017205-1"/>
    </source>
</evidence>
<dbReference type="InterPro" id="IPR037192">
    <property type="entry name" value="ERO1-like_sf"/>
</dbReference>
<keyword evidence="14" id="KW-0325">Glycoprotein</keyword>
<feature type="binding site" evidence="17">
    <location>
        <position position="247"/>
    </location>
    <ligand>
        <name>FAD</name>
        <dbReference type="ChEBI" id="CHEBI:57692"/>
    </ligand>
</feature>
<evidence type="ECO:0000256" key="4">
    <source>
        <dbReference type="ARBA" id="ARBA00011802"/>
    </source>
</evidence>
<feature type="region of interest" description="Disordered" evidence="20">
    <location>
        <begin position="166"/>
        <end position="188"/>
    </location>
</feature>
<evidence type="ECO:0000256" key="8">
    <source>
        <dbReference type="ARBA" id="ARBA00022824"/>
    </source>
</evidence>
<dbReference type="GO" id="GO:0005789">
    <property type="term" value="C:endoplasmic reticulum membrane"/>
    <property type="evidence" value="ECO:0007669"/>
    <property type="project" value="UniProtKB-SubCell"/>
</dbReference>
<feature type="active site" evidence="16">
    <location>
        <position position="470"/>
    </location>
</feature>
<name>K2RIK3_MACPH</name>
<evidence type="ECO:0000256" key="15">
    <source>
        <dbReference type="ARBA" id="ARBA00023284"/>
    </source>
</evidence>
<evidence type="ECO:0000256" key="18">
    <source>
        <dbReference type="PIRSR" id="PIRSR017205-3"/>
    </source>
</evidence>
<keyword evidence="9 17" id="KW-0274">FAD</keyword>
<protein>
    <submittedName>
        <fullName evidence="22">Endoplasmic reticulum oxidoreductin 1</fullName>
    </submittedName>
</protein>
<dbReference type="InterPro" id="IPR007266">
    <property type="entry name" value="Ero1"/>
</dbReference>
<dbReference type="SUPFAM" id="SSF110019">
    <property type="entry name" value="ERO1-like"/>
    <property type="match status" value="1"/>
</dbReference>
<dbReference type="EMBL" id="AHHD01000010">
    <property type="protein sequence ID" value="EKG22401.1"/>
    <property type="molecule type" value="Genomic_DNA"/>
</dbReference>
<reference evidence="22 23" key="1">
    <citation type="journal article" date="2012" name="BMC Genomics">
        <title>Tools to kill: Genome of one of the most destructive plant pathogenic fungi Macrophomina phaseolina.</title>
        <authorList>
            <person name="Islam M.S."/>
            <person name="Haque M.S."/>
            <person name="Islam M.M."/>
            <person name="Emdad E.M."/>
            <person name="Halim A."/>
            <person name="Hossen Q.M.M."/>
            <person name="Hossain M.Z."/>
            <person name="Ahmed B."/>
            <person name="Rahim S."/>
            <person name="Rahman M.S."/>
            <person name="Alam M.M."/>
            <person name="Hou S."/>
            <person name="Wan X."/>
            <person name="Saito J.A."/>
            <person name="Alam M."/>
        </authorList>
    </citation>
    <scope>NUCLEOTIDE SEQUENCE [LARGE SCALE GENOMIC DNA]</scope>
    <source>
        <strain evidence="22 23">MS6</strain>
    </source>
</reference>
<evidence type="ECO:0000256" key="9">
    <source>
        <dbReference type="ARBA" id="ARBA00022827"/>
    </source>
</evidence>
<evidence type="ECO:0000256" key="11">
    <source>
        <dbReference type="ARBA" id="ARBA00023002"/>
    </source>
</evidence>
<dbReference type="GO" id="GO:0034975">
    <property type="term" value="P:protein folding in endoplasmic reticulum"/>
    <property type="evidence" value="ECO:0007669"/>
    <property type="project" value="InterPro"/>
</dbReference>
<evidence type="ECO:0000256" key="14">
    <source>
        <dbReference type="ARBA" id="ARBA00023180"/>
    </source>
</evidence>
<evidence type="ECO:0000256" key="21">
    <source>
        <dbReference type="SAM" id="SignalP"/>
    </source>
</evidence>
<dbReference type="AlphaFoldDB" id="K2RIK3"/>
<evidence type="ECO:0000256" key="10">
    <source>
        <dbReference type="ARBA" id="ARBA00022982"/>
    </source>
</evidence>
<feature type="binding site" evidence="17">
    <location>
        <position position="368"/>
    </location>
    <ligand>
        <name>FAD</name>
        <dbReference type="ChEBI" id="CHEBI:57692"/>
    </ligand>
</feature>
<evidence type="ECO:0000256" key="20">
    <source>
        <dbReference type="SAM" id="MobiDB-lite"/>
    </source>
</evidence>
<keyword evidence="6" id="KW-0285">Flavoprotein</keyword>
<evidence type="ECO:0000256" key="5">
    <source>
        <dbReference type="ARBA" id="ARBA00022448"/>
    </source>
</evidence>
<keyword evidence="8" id="KW-0256">Endoplasmic reticulum</keyword>
<keyword evidence="19" id="KW-0175">Coiled coil</keyword>
<dbReference type="GO" id="GO:0015035">
    <property type="term" value="F:protein-disulfide reductase activity"/>
    <property type="evidence" value="ECO:0007669"/>
    <property type="project" value="InterPro"/>
</dbReference>
<dbReference type="PANTHER" id="PTHR12613">
    <property type="entry name" value="ERO1-RELATED"/>
    <property type="match status" value="1"/>
</dbReference>
<comment type="subcellular location">
    <subcellularLocation>
        <location evidence="2">Endoplasmic reticulum membrane</location>
        <topology evidence="2">Peripheral membrane protein</topology>
        <orientation evidence="2">Lumenal side</orientation>
    </subcellularLocation>
</comment>
<evidence type="ECO:0000256" key="1">
    <source>
        <dbReference type="ARBA" id="ARBA00001974"/>
    </source>
</evidence>
<evidence type="ECO:0000313" key="22">
    <source>
        <dbReference type="EMBL" id="EKG22401.1"/>
    </source>
</evidence>
<dbReference type="PANTHER" id="PTHR12613:SF0">
    <property type="entry name" value="ERO1-LIKE PROTEIN"/>
    <property type="match status" value="1"/>
</dbReference>
<dbReference type="Proteomes" id="UP000007129">
    <property type="component" value="Unassembled WGS sequence"/>
</dbReference>
<evidence type="ECO:0000256" key="17">
    <source>
        <dbReference type="PIRSR" id="PIRSR017205-2"/>
    </source>
</evidence>
<feature type="disulfide bond" description="Redox-active" evidence="18">
    <location>
        <begin position="467"/>
        <end position="470"/>
    </location>
</feature>
<evidence type="ECO:0000256" key="6">
    <source>
        <dbReference type="ARBA" id="ARBA00022630"/>
    </source>
</evidence>
<feature type="binding site" evidence="17">
    <location>
        <position position="339"/>
    </location>
    <ligand>
        <name>FAD</name>
        <dbReference type="ChEBI" id="CHEBI:57692"/>
    </ligand>
</feature>
<feature type="binding site" evidence="17">
    <location>
        <position position="236"/>
    </location>
    <ligand>
        <name>FAD</name>
        <dbReference type="ChEBI" id="CHEBI:57692"/>
    </ligand>
</feature>
<keyword evidence="10" id="KW-0249">Electron transport</keyword>
<gene>
    <name evidence="22" type="ORF">MPH_00263</name>
</gene>
<keyword evidence="12" id="KW-0472">Membrane</keyword>
<feature type="active site" description="Nucleophile" evidence="16">
    <location>
        <position position="467"/>
    </location>
</feature>